<keyword evidence="3" id="KW-1185">Reference proteome</keyword>
<dbReference type="InParanoid" id="A0A068VA55"/>
<evidence type="ECO:0000313" key="2">
    <source>
        <dbReference type="EMBL" id="CDP17424.1"/>
    </source>
</evidence>
<protein>
    <submittedName>
        <fullName evidence="2">DH200=94 genomic scaffold, scaffold_159</fullName>
    </submittedName>
</protein>
<gene>
    <name evidence="2" type="ORF">GSCOC_T00002882001</name>
</gene>
<dbReference type="AlphaFoldDB" id="A0A068VA55"/>
<evidence type="ECO:0000256" key="1">
    <source>
        <dbReference type="SAM" id="MobiDB-lite"/>
    </source>
</evidence>
<evidence type="ECO:0000313" key="3">
    <source>
        <dbReference type="Proteomes" id="UP000295252"/>
    </source>
</evidence>
<reference evidence="3" key="1">
    <citation type="journal article" date="2014" name="Science">
        <title>The coffee genome provides insight into the convergent evolution of caffeine biosynthesis.</title>
        <authorList>
            <person name="Denoeud F."/>
            <person name="Carretero-Paulet L."/>
            <person name="Dereeper A."/>
            <person name="Droc G."/>
            <person name="Guyot R."/>
            <person name="Pietrella M."/>
            <person name="Zheng C."/>
            <person name="Alberti A."/>
            <person name="Anthony F."/>
            <person name="Aprea G."/>
            <person name="Aury J.M."/>
            <person name="Bento P."/>
            <person name="Bernard M."/>
            <person name="Bocs S."/>
            <person name="Campa C."/>
            <person name="Cenci A."/>
            <person name="Combes M.C."/>
            <person name="Crouzillat D."/>
            <person name="Da Silva C."/>
            <person name="Daddiego L."/>
            <person name="De Bellis F."/>
            <person name="Dussert S."/>
            <person name="Garsmeur O."/>
            <person name="Gayraud T."/>
            <person name="Guignon V."/>
            <person name="Jahn K."/>
            <person name="Jamilloux V."/>
            <person name="Joet T."/>
            <person name="Labadie K."/>
            <person name="Lan T."/>
            <person name="Leclercq J."/>
            <person name="Lepelley M."/>
            <person name="Leroy T."/>
            <person name="Li L.T."/>
            <person name="Librado P."/>
            <person name="Lopez L."/>
            <person name="Munoz A."/>
            <person name="Noel B."/>
            <person name="Pallavicini A."/>
            <person name="Perrotta G."/>
            <person name="Poncet V."/>
            <person name="Pot D."/>
            <person name="Priyono X."/>
            <person name="Rigoreau M."/>
            <person name="Rouard M."/>
            <person name="Rozas J."/>
            <person name="Tranchant-Dubreuil C."/>
            <person name="VanBuren R."/>
            <person name="Zhang Q."/>
            <person name="Andrade A.C."/>
            <person name="Argout X."/>
            <person name="Bertrand B."/>
            <person name="de Kochko A."/>
            <person name="Graziosi G."/>
            <person name="Henry R.J."/>
            <person name="Jayarama X."/>
            <person name="Ming R."/>
            <person name="Nagai C."/>
            <person name="Rounsley S."/>
            <person name="Sankoff D."/>
            <person name="Giuliano G."/>
            <person name="Albert V.A."/>
            <person name="Wincker P."/>
            <person name="Lashermes P."/>
        </authorList>
    </citation>
    <scope>NUCLEOTIDE SEQUENCE [LARGE SCALE GENOMIC DNA]</scope>
    <source>
        <strain evidence="3">cv. DH200-94</strain>
    </source>
</reference>
<name>A0A068VA55_COFCA</name>
<dbReference type="EMBL" id="HG739243">
    <property type="protein sequence ID" value="CDP17424.1"/>
    <property type="molecule type" value="Genomic_DNA"/>
</dbReference>
<proteinExistence type="predicted"/>
<accession>A0A068VA55</accession>
<organism evidence="2 3">
    <name type="scientific">Coffea canephora</name>
    <name type="common">Robusta coffee</name>
    <dbReference type="NCBI Taxonomy" id="49390"/>
    <lineage>
        <taxon>Eukaryota</taxon>
        <taxon>Viridiplantae</taxon>
        <taxon>Streptophyta</taxon>
        <taxon>Embryophyta</taxon>
        <taxon>Tracheophyta</taxon>
        <taxon>Spermatophyta</taxon>
        <taxon>Magnoliopsida</taxon>
        <taxon>eudicotyledons</taxon>
        <taxon>Gunneridae</taxon>
        <taxon>Pentapetalae</taxon>
        <taxon>asterids</taxon>
        <taxon>lamiids</taxon>
        <taxon>Gentianales</taxon>
        <taxon>Rubiaceae</taxon>
        <taxon>Ixoroideae</taxon>
        <taxon>Gardenieae complex</taxon>
        <taxon>Bertiereae - Coffeeae clade</taxon>
        <taxon>Coffeeae</taxon>
        <taxon>Coffea</taxon>
    </lineage>
</organism>
<feature type="region of interest" description="Disordered" evidence="1">
    <location>
        <begin position="1"/>
        <end position="25"/>
    </location>
</feature>
<dbReference type="Gramene" id="CDP17424">
    <property type="protein sequence ID" value="CDP17424"/>
    <property type="gene ID" value="GSCOC_T00002882001"/>
</dbReference>
<dbReference type="Proteomes" id="UP000295252">
    <property type="component" value="Unassembled WGS sequence"/>
</dbReference>
<sequence length="81" mass="9603">MKPTSLLESHFRGRTLAPRHPETKRRDRRCIRCREYYGCEVILYPMSRSREEITFNRQSTYFLLGQDVLNGTFFKNVSKGG</sequence>